<evidence type="ECO:0000256" key="2">
    <source>
        <dbReference type="ARBA" id="ARBA00022679"/>
    </source>
</evidence>
<organism evidence="13 14">
    <name type="scientific">Plenodomus tracheiphilus IPT5</name>
    <dbReference type="NCBI Taxonomy" id="1408161"/>
    <lineage>
        <taxon>Eukaryota</taxon>
        <taxon>Fungi</taxon>
        <taxon>Dikarya</taxon>
        <taxon>Ascomycota</taxon>
        <taxon>Pezizomycotina</taxon>
        <taxon>Dothideomycetes</taxon>
        <taxon>Pleosporomycetidae</taxon>
        <taxon>Pleosporales</taxon>
        <taxon>Pleosporineae</taxon>
        <taxon>Leptosphaeriaceae</taxon>
        <taxon>Plenodomus</taxon>
    </lineage>
</organism>
<reference evidence="13" key="1">
    <citation type="submission" date="2020-01" db="EMBL/GenBank/DDBJ databases">
        <authorList>
            <consortium name="DOE Joint Genome Institute"/>
            <person name="Haridas S."/>
            <person name="Albert R."/>
            <person name="Binder M."/>
            <person name="Bloem J."/>
            <person name="Labutti K."/>
            <person name="Salamov A."/>
            <person name="Andreopoulos B."/>
            <person name="Baker S.E."/>
            <person name="Barry K."/>
            <person name="Bills G."/>
            <person name="Bluhm B.H."/>
            <person name="Cannon C."/>
            <person name="Castanera R."/>
            <person name="Culley D.E."/>
            <person name="Daum C."/>
            <person name="Ezra D."/>
            <person name="Gonzalez J.B."/>
            <person name="Henrissat B."/>
            <person name="Kuo A."/>
            <person name="Liang C."/>
            <person name="Lipzen A."/>
            <person name="Lutzoni F."/>
            <person name="Magnuson J."/>
            <person name="Mondo S."/>
            <person name="Nolan M."/>
            <person name="Ohm R."/>
            <person name="Pangilinan J."/>
            <person name="Park H.-J."/>
            <person name="Ramirez L."/>
            <person name="Alfaro M."/>
            <person name="Sun H."/>
            <person name="Tritt A."/>
            <person name="Yoshinaga Y."/>
            <person name="Zwiers L.-H."/>
            <person name="Turgeon B.G."/>
            <person name="Goodwin S.B."/>
            <person name="Spatafora J.W."/>
            <person name="Crous P.W."/>
            <person name="Grigoriev I.V."/>
        </authorList>
    </citation>
    <scope>NUCLEOTIDE SEQUENCE</scope>
    <source>
        <strain evidence="13">IPT5</strain>
    </source>
</reference>
<keyword evidence="14" id="KW-1185">Reference proteome</keyword>
<dbReference type="InterPro" id="IPR017907">
    <property type="entry name" value="Znf_RING_CS"/>
</dbReference>
<dbReference type="SMART" id="SM00356">
    <property type="entry name" value="ZnF_C3H1"/>
    <property type="match status" value="2"/>
</dbReference>
<evidence type="ECO:0000256" key="1">
    <source>
        <dbReference type="ARBA" id="ARBA00004906"/>
    </source>
</evidence>
<dbReference type="EMBL" id="MU006328">
    <property type="protein sequence ID" value="KAF2847212.1"/>
    <property type="molecule type" value="Genomic_DNA"/>
</dbReference>
<evidence type="ECO:0000256" key="4">
    <source>
        <dbReference type="ARBA" id="ARBA00022737"/>
    </source>
</evidence>
<keyword evidence="3 8" id="KW-0479">Metal-binding</keyword>
<keyword evidence="6" id="KW-0833">Ubl conjugation pathway</keyword>
<dbReference type="InterPro" id="IPR013083">
    <property type="entry name" value="Znf_RING/FYVE/PHD"/>
</dbReference>
<dbReference type="PANTHER" id="PTHR22770:SF13">
    <property type="entry name" value="RING-TYPE DOMAIN-CONTAINING PROTEIN"/>
    <property type="match status" value="1"/>
</dbReference>
<name>A0A6A7AVY2_9PLEO</name>
<dbReference type="InterPro" id="IPR000571">
    <property type="entry name" value="Znf_CCCH"/>
</dbReference>
<feature type="domain" description="RING-type" evidence="12">
    <location>
        <begin position="623"/>
        <end position="839"/>
    </location>
</feature>
<keyword evidence="4" id="KW-0677">Repeat</keyword>
<dbReference type="Pfam" id="PF14608">
    <property type="entry name" value="zf-CCCH_2"/>
    <property type="match status" value="2"/>
</dbReference>
<evidence type="ECO:0000259" key="12">
    <source>
        <dbReference type="PROSITE" id="PS51873"/>
    </source>
</evidence>
<dbReference type="Gene3D" id="3.30.40.10">
    <property type="entry name" value="Zinc/RING finger domain, C3HC4 (zinc finger)"/>
    <property type="match status" value="1"/>
</dbReference>
<evidence type="ECO:0000256" key="6">
    <source>
        <dbReference type="ARBA" id="ARBA00022786"/>
    </source>
</evidence>
<dbReference type="Proteomes" id="UP000799423">
    <property type="component" value="Unassembled WGS sequence"/>
</dbReference>
<dbReference type="GO" id="GO:0008270">
    <property type="term" value="F:zinc ion binding"/>
    <property type="evidence" value="ECO:0007669"/>
    <property type="project" value="UniProtKB-KW"/>
</dbReference>
<dbReference type="CDD" id="cd22585">
    <property type="entry name" value="Rcat_RBR_DEAH12-like"/>
    <property type="match status" value="1"/>
</dbReference>
<evidence type="ECO:0000259" key="11">
    <source>
        <dbReference type="PROSITE" id="PS50103"/>
    </source>
</evidence>
<dbReference type="GO" id="GO:0004842">
    <property type="term" value="F:ubiquitin-protein transferase activity"/>
    <property type="evidence" value="ECO:0007669"/>
    <property type="project" value="TreeGrafter"/>
</dbReference>
<sequence length="839" mass="93040">MAPPSKPLCIFFARGACRSGEACRFGHERDTGTHSRSRPVVPIYPPLGTPDINSSVTSIHEAQGPKANNLPQRLPDSRNEVPCKFFLQPGGCQKDSCPFLHVTQGPQSVSTNGQGLESNEDEEPDDLSRAFSGASVQFDEFGHVLKISLPTDYSVACITGFPPGTTSEAVVDALHELGFDLNISQVRIPSQGLESEIRATVKMENPLFAEELSSTLRKNHHQLSAAPLAIATKRTDGRKVYISWHKAARNAWVNFGSGEIAKRVAQKFNEGRYTCLDRHVKSSTAKHSSSYGRSYKNAVPWTITLSDVPREATVAHIQRAIISSCDEPRHVEMGEPNYKASDAEVSVEVRSRLERYGPLENFQIACTPKGKRVKATAWFQNEADAMSARYLDDVQLPILGKGKLTVAQVFSVKVKVSKAIYAASKTRIEKEQESWKEGKLKLRIYTDSEQRFALLKVGGADAEAVATVRNKIDRILSGEIITDGGQALWSPGFSINGNASRKLKSIETELDVIIIRNKLKRQLRFHGSPERLQQAVIRIVNLVQQETTSHHKIDLQPHSLAWAVQGGFRKIEQALGVNVAVLDVVSRRITINGTNEQRTLALSIMQNKNASEAQHVMDNTSRPNEACPICFCEAEDAIKTACEHTYCLGCLEEYCKSAASNMKEEFRLKCQGDEGNCSANFTLHELKVDISSSAFDGMLRSSFEEYIQRRPQSFRCCPTPECGFIYRCATTSGPRLIGYRCPGCFEPLCTSCHAQHGEYTCAEYKDIASGGLEALEKLKKELNIKDCPKCSTAMEKVYGCNHMTCGGCKTHICWVCMSVFESAEPCYKHMLKEHDDYTN</sequence>
<dbReference type="PROSITE" id="PS00518">
    <property type="entry name" value="ZF_RING_1"/>
    <property type="match status" value="1"/>
</dbReference>
<dbReference type="CDD" id="cd20335">
    <property type="entry name" value="BRcat_RBR"/>
    <property type="match status" value="1"/>
</dbReference>
<evidence type="ECO:0000256" key="3">
    <source>
        <dbReference type="ARBA" id="ARBA00022723"/>
    </source>
</evidence>
<evidence type="ECO:0000259" key="10">
    <source>
        <dbReference type="PROSITE" id="PS50089"/>
    </source>
</evidence>
<accession>A0A6A7AVY2</accession>
<dbReference type="GO" id="GO:0097039">
    <property type="term" value="P:protein linear polyubiquitination"/>
    <property type="evidence" value="ECO:0007669"/>
    <property type="project" value="TreeGrafter"/>
</dbReference>
<feature type="compositionally biased region" description="Polar residues" evidence="9">
    <location>
        <begin position="104"/>
        <end position="117"/>
    </location>
</feature>
<evidence type="ECO:0000313" key="13">
    <source>
        <dbReference type="EMBL" id="KAF2847212.1"/>
    </source>
</evidence>
<dbReference type="GO" id="GO:0043161">
    <property type="term" value="P:proteasome-mediated ubiquitin-dependent protein catabolic process"/>
    <property type="evidence" value="ECO:0007669"/>
    <property type="project" value="TreeGrafter"/>
</dbReference>
<gene>
    <name evidence="13" type="ORF">T440DRAFT_457067</name>
</gene>
<feature type="region of interest" description="Disordered" evidence="9">
    <location>
        <begin position="27"/>
        <end position="47"/>
    </location>
</feature>
<dbReference type="OrthoDB" id="10009520at2759"/>
<dbReference type="Pfam" id="PF22191">
    <property type="entry name" value="IBR_1"/>
    <property type="match status" value="1"/>
</dbReference>
<dbReference type="Gene3D" id="1.20.120.1750">
    <property type="match status" value="1"/>
</dbReference>
<keyword evidence="2" id="KW-0808">Transferase</keyword>
<feature type="zinc finger region" description="C3H1-type" evidence="8">
    <location>
        <begin position="77"/>
        <end position="104"/>
    </location>
</feature>
<dbReference type="AlphaFoldDB" id="A0A6A7AVY2"/>
<dbReference type="PROSITE" id="PS50089">
    <property type="entry name" value="ZF_RING_2"/>
    <property type="match status" value="1"/>
</dbReference>
<dbReference type="GO" id="GO:0043130">
    <property type="term" value="F:ubiquitin binding"/>
    <property type="evidence" value="ECO:0007669"/>
    <property type="project" value="TreeGrafter"/>
</dbReference>
<dbReference type="InterPro" id="IPR001841">
    <property type="entry name" value="Znf_RING"/>
</dbReference>
<feature type="zinc finger region" description="C3H1-type" evidence="8">
    <location>
        <begin position="3"/>
        <end position="30"/>
    </location>
</feature>
<evidence type="ECO:0000313" key="14">
    <source>
        <dbReference type="Proteomes" id="UP000799423"/>
    </source>
</evidence>
<dbReference type="PANTHER" id="PTHR22770">
    <property type="entry name" value="UBIQUITIN CONJUGATING ENZYME 7 INTERACTING PROTEIN-RELATED"/>
    <property type="match status" value="1"/>
</dbReference>
<feature type="domain" description="C3H1-type" evidence="11">
    <location>
        <begin position="3"/>
        <end position="30"/>
    </location>
</feature>
<comment type="pathway">
    <text evidence="1">Protein modification; protein ubiquitination.</text>
</comment>
<evidence type="ECO:0000256" key="5">
    <source>
        <dbReference type="ARBA" id="ARBA00022771"/>
    </source>
</evidence>
<dbReference type="PROSITE" id="PS50103">
    <property type="entry name" value="ZF_C3H1"/>
    <property type="match status" value="2"/>
</dbReference>
<feature type="domain" description="RING-type" evidence="10">
    <location>
        <begin position="627"/>
        <end position="674"/>
    </location>
</feature>
<evidence type="ECO:0000256" key="9">
    <source>
        <dbReference type="SAM" id="MobiDB-lite"/>
    </source>
</evidence>
<dbReference type="InterPro" id="IPR044066">
    <property type="entry name" value="TRIAD_supradom"/>
</dbReference>
<dbReference type="Gene3D" id="4.10.1000.10">
    <property type="entry name" value="Zinc finger, CCCH-type"/>
    <property type="match status" value="1"/>
</dbReference>
<feature type="region of interest" description="Disordered" evidence="9">
    <location>
        <begin position="104"/>
        <end position="127"/>
    </location>
</feature>
<dbReference type="InterPro" id="IPR051628">
    <property type="entry name" value="LUBAC_E3_Ligases"/>
</dbReference>
<keyword evidence="7 8" id="KW-0862">Zinc</keyword>
<protein>
    <submittedName>
        <fullName evidence="13">Uncharacterized protein</fullName>
    </submittedName>
</protein>
<keyword evidence="5 8" id="KW-0863">Zinc-finger</keyword>
<dbReference type="SUPFAM" id="SSF57850">
    <property type="entry name" value="RING/U-box"/>
    <property type="match status" value="2"/>
</dbReference>
<evidence type="ECO:0000256" key="8">
    <source>
        <dbReference type="PROSITE-ProRule" id="PRU00723"/>
    </source>
</evidence>
<dbReference type="PROSITE" id="PS51873">
    <property type="entry name" value="TRIAD"/>
    <property type="match status" value="1"/>
</dbReference>
<feature type="domain" description="C3H1-type" evidence="11">
    <location>
        <begin position="77"/>
        <end position="104"/>
    </location>
</feature>
<proteinExistence type="predicted"/>
<evidence type="ECO:0000256" key="7">
    <source>
        <dbReference type="ARBA" id="ARBA00022833"/>
    </source>
</evidence>
<dbReference type="GO" id="GO:0000151">
    <property type="term" value="C:ubiquitin ligase complex"/>
    <property type="evidence" value="ECO:0007669"/>
    <property type="project" value="TreeGrafter"/>
</dbReference>